<dbReference type="GO" id="GO:0005737">
    <property type="term" value="C:cytoplasm"/>
    <property type="evidence" value="ECO:0007669"/>
    <property type="project" value="UniProtKB-SubCell"/>
</dbReference>
<evidence type="ECO:0000313" key="19">
    <source>
        <dbReference type="EMBL" id="KIW98542.1"/>
    </source>
</evidence>
<evidence type="ECO:0000256" key="1">
    <source>
        <dbReference type="ARBA" id="ARBA00001946"/>
    </source>
</evidence>
<evidence type="ECO:0000256" key="2">
    <source>
        <dbReference type="ARBA" id="ARBA00004496"/>
    </source>
</evidence>
<name>A0A0D2GJI2_CLAB1</name>
<dbReference type="FunFam" id="1.10.510.10:FF:000411">
    <property type="entry name" value="Probable Ste20-like kinase Don3"/>
    <property type="match status" value="1"/>
</dbReference>
<dbReference type="FunFam" id="3.30.200.20:FF:000488">
    <property type="entry name" value="Related to severin kinase"/>
    <property type="match status" value="1"/>
</dbReference>
<feature type="region of interest" description="Disordered" evidence="17">
    <location>
        <begin position="276"/>
        <end position="389"/>
    </location>
</feature>
<evidence type="ECO:0000256" key="9">
    <source>
        <dbReference type="ARBA" id="ARBA00022723"/>
    </source>
</evidence>
<dbReference type="Gene3D" id="3.30.200.20">
    <property type="entry name" value="Phosphorylase Kinase, domain 1"/>
    <property type="match status" value="1"/>
</dbReference>
<dbReference type="GO" id="GO:0004674">
    <property type="term" value="F:protein serine/threonine kinase activity"/>
    <property type="evidence" value="ECO:0007669"/>
    <property type="project" value="UniProtKB-KW"/>
</dbReference>
<keyword evidence="11" id="KW-0418">Kinase</keyword>
<evidence type="ECO:0000256" key="16">
    <source>
        <dbReference type="PROSITE-ProRule" id="PRU10141"/>
    </source>
</evidence>
<dbReference type="SUPFAM" id="SSF56112">
    <property type="entry name" value="Protein kinase-like (PK-like)"/>
    <property type="match status" value="1"/>
</dbReference>
<protein>
    <recommendedName>
        <fullName evidence="4">non-specific serine/threonine protein kinase</fullName>
        <ecNumber evidence="4">2.7.11.1</ecNumber>
    </recommendedName>
</protein>
<evidence type="ECO:0000256" key="17">
    <source>
        <dbReference type="SAM" id="MobiDB-lite"/>
    </source>
</evidence>
<dbReference type="HOGENOM" id="CLU_000288_2_1_1"/>
<keyword evidence="13" id="KW-0460">Magnesium</keyword>
<dbReference type="InterPro" id="IPR050629">
    <property type="entry name" value="STE20/SPS1-PAK"/>
</dbReference>
<dbReference type="SMART" id="SM00220">
    <property type="entry name" value="S_TKc"/>
    <property type="match status" value="1"/>
</dbReference>
<dbReference type="GO" id="GO:0005524">
    <property type="term" value="F:ATP binding"/>
    <property type="evidence" value="ECO:0007669"/>
    <property type="project" value="UniProtKB-UniRule"/>
</dbReference>
<evidence type="ECO:0000256" key="14">
    <source>
        <dbReference type="ARBA" id="ARBA00047899"/>
    </source>
</evidence>
<feature type="domain" description="Protein kinase" evidence="18">
    <location>
        <begin position="7"/>
        <end position="257"/>
    </location>
</feature>
<dbReference type="AlphaFoldDB" id="A0A0D2GJI2"/>
<dbReference type="PROSITE" id="PS50011">
    <property type="entry name" value="PROTEIN_KINASE_DOM"/>
    <property type="match status" value="1"/>
</dbReference>
<keyword evidence="5" id="KW-0963">Cytoplasm</keyword>
<keyword evidence="12 16" id="KW-0067">ATP-binding</keyword>
<evidence type="ECO:0000256" key="4">
    <source>
        <dbReference type="ARBA" id="ARBA00012513"/>
    </source>
</evidence>
<evidence type="ECO:0000256" key="13">
    <source>
        <dbReference type="ARBA" id="ARBA00022842"/>
    </source>
</evidence>
<dbReference type="Gene3D" id="1.10.510.10">
    <property type="entry name" value="Transferase(Phosphotransferase) domain 1"/>
    <property type="match status" value="1"/>
</dbReference>
<gene>
    <name evidence="19" type="ORF">Z519_00203</name>
</gene>
<keyword evidence="10 16" id="KW-0547">Nucleotide-binding</keyword>
<dbReference type="OrthoDB" id="248923at2759"/>
<evidence type="ECO:0000256" key="5">
    <source>
        <dbReference type="ARBA" id="ARBA00022490"/>
    </source>
</evidence>
<evidence type="ECO:0000256" key="7">
    <source>
        <dbReference type="ARBA" id="ARBA00022553"/>
    </source>
</evidence>
<comment type="similarity">
    <text evidence="3">Belongs to the protein kinase superfamily. STE Ser/Thr protein kinase family. STE20 subfamily.</text>
</comment>
<evidence type="ECO:0000256" key="3">
    <source>
        <dbReference type="ARBA" id="ARBA00008874"/>
    </source>
</evidence>
<organism evidence="19 20">
    <name type="scientific">Cladophialophora bantiana (strain ATCC 10958 / CBS 173.52 / CDC B-1940 / NIH 8579)</name>
    <name type="common">Xylohypha bantiana</name>
    <dbReference type="NCBI Taxonomy" id="1442370"/>
    <lineage>
        <taxon>Eukaryota</taxon>
        <taxon>Fungi</taxon>
        <taxon>Dikarya</taxon>
        <taxon>Ascomycota</taxon>
        <taxon>Pezizomycotina</taxon>
        <taxon>Eurotiomycetes</taxon>
        <taxon>Chaetothyriomycetidae</taxon>
        <taxon>Chaetothyriales</taxon>
        <taxon>Herpotrichiellaceae</taxon>
        <taxon>Cladophialophora</taxon>
    </lineage>
</organism>
<feature type="compositionally biased region" description="Polar residues" evidence="17">
    <location>
        <begin position="450"/>
        <end position="462"/>
    </location>
</feature>
<evidence type="ECO:0000256" key="8">
    <source>
        <dbReference type="ARBA" id="ARBA00022679"/>
    </source>
</evidence>
<keyword evidence="20" id="KW-1185">Reference proteome</keyword>
<dbReference type="GeneID" id="27693131"/>
<dbReference type="InterPro" id="IPR011009">
    <property type="entry name" value="Kinase-like_dom_sf"/>
</dbReference>
<comment type="catalytic activity">
    <reaction evidence="15">
        <text>L-seryl-[protein] + ATP = O-phospho-L-seryl-[protein] + ADP + H(+)</text>
        <dbReference type="Rhea" id="RHEA:17989"/>
        <dbReference type="Rhea" id="RHEA-COMP:9863"/>
        <dbReference type="Rhea" id="RHEA-COMP:11604"/>
        <dbReference type="ChEBI" id="CHEBI:15378"/>
        <dbReference type="ChEBI" id="CHEBI:29999"/>
        <dbReference type="ChEBI" id="CHEBI:30616"/>
        <dbReference type="ChEBI" id="CHEBI:83421"/>
        <dbReference type="ChEBI" id="CHEBI:456216"/>
        <dbReference type="EC" id="2.7.11.1"/>
    </reaction>
</comment>
<reference evidence="19" key="1">
    <citation type="submission" date="2015-01" db="EMBL/GenBank/DDBJ databases">
        <title>The Genome Sequence of Cladophialophora bantiana CBS 173.52.</title>
        <authorList>
            <consortium name="The Broad Institute Genomics Platform"/>
            <person name="Cuomo C."/>
            <person name="de Hoog S."/>
            <person name="Gorbushina A."/>
            <person name="Stielow B."/>
            <person name="Teixiera M."/>
            <person name="Abouelleil A."/>
            <person name="Chapman S.B."/>
            <person name="Priest M."/>
            <person name="Young S.K."/>
            <person name="Wortman J."/>
            <person name="Nusbaum C."/>
            <person name="Birren B."/>
        </authorList>
    </citation>
    <scope>NUCLEOTIDE SEQUENCE [LARGE SCALE GENOMIC DNA]</scope>
    <source>
        <strain evidence="19">CBS 173.52</strain>
    </source>
</reference>
<proteinExistence type="inferred from homology"/>
<dbReference type="InterPro" id="IPR017441">
    <property type="entry name" value="Protein_kinase_ATP_BS"/>
</dbReference>
<comment type="catalytic activity">
    <reaction evidence="14">
        <text>L-threonyl-[protein] + ATP = O-phospho-L-threonyl-[protein] + ADP + H(+)</text>
        <dbReference type="Rhea" id="RHEA:46608"/>
        <dbReference type="Rhea" id="RHEA-COMP:11060"/>
        <dbReference type="Rhea" id="RHEA-COMP:11605"/>
        <dbReference type="ChEBI" id="CHEBI:15378"/>
        <dbReference type="ChEBI" id="CHEBI:30013"/>
        <dbReference type="ChEBI" id="CHEBI:30616"/>
        <dbReference type="ChEBI" id="CHEBI:61977"/>
        <dbReference type="ChEBI" id="CHEBI:456216"/>
        <dbReference type="EC" id="2.7.11.1"/>
    </reaction>
</comment>
<keyword evidence="9" id="KW-0479">Metal-binding</keyword>
<feature type="compositionally biased region" description="Polar residues" evidence="17">
    <location>
        <begin position="523"/>
        <end position="540"/>
    </location>
</feature>
<dbReference type="CDD" id="cd06609">
    <property type="entry name" value="STKc_MST3_like"/>
    <property type="match status" value="1"/>
</dbReference>
<dbReference type="RefSeq" id="XP_016625211.1">
    <property type="nucleotide sequence ID" value="XM_016757962.1"/>
</dbReference>
<feature type="compositionally biased region" description="Low complexity" evidence="17">
    <location>
        <begin position="496"/>
        <end position="516"/>
    </location>
</feature>
<dbReference type="GO" id="GO:0046872">
    <property type="term" value="F:metal ion binding"/>
    <property type="evidence" value="ECO:0007669"/>
    <property type="project" value="UniProtKB-KW"/>
</dbReference>
<dbReference type="InterPro" id="IPR000719">
    <property type="entry name" value="Prot_kinase_dom"/>
</dbReference>
<keyword evidence="7" id="KW-0597">Phosphoprotein</keyword>
<keyword evidence="6" id="KW-0723">Serine/threonine-protein kinase</keyword>
<comment type="subcellular location">
    <subcellularLocation>
        <location evidence="2">Cytoplasm</location>
    </subcellularLocation>
</comment>
<dbReference type="EC" id="2.7.11.1" evidence="4"/>
<dbReference type="Pfam" id="PF00069">
    <property type="entry name" value="Pkinase"/>
    <property type="match status" value="1"/>
</dbReference>
<sequence length="670" mass="73146">MDPEELYTKQNCIGGGSFGKVYKGVDKRTGQAVAIKVIDVENAEDEVEDIIQEISILSELQSPYVTKYHGSYLKGSDLWIIMEFCSGGSCSDLMRPGLIHEDYICIIIRELLMGLDYLHSDKKLHRDIKAANVLLGQNGQVKLADFGVSGQLSATMTKKNTFVGTPFWMAPEVIKQSGYDHKADIWSLGITAIELAQGEPPYADIHPMKVLFLIPKNPPPTLQGNFSRTFKDFVELCLRRDPKERPSAKELLKHPFVKKAKKTTYLTELIERNERYMATRGSRTSDDEEEDEEPVRPATHRPEDEDLWDFGTVRPVGSRGPGLRPMNDSATNARASADPAGPMKSTSDWDETVKIPSSPQKSPVRGAFPTPAKVQPPSSPVKAAASAPGENRAPFAVSVPFATPKTPAARVATENPPLQPHKDSPGSNEYNKAFQAQLIKDMGFLKIDTENSPKSLPSQGQTPPGKKPHMVIPEIPPFKGKPGRGEPVQKSQPSASSRPVSQQPLPSSSSLLSKPLPVGPASIANQQPLPPLTTKTNVSQSPTPGPSGTPAYPPGPDPNQELTALNSVLIPALEAAMHRRTYMLKELGRTSKLSSSVVAEMHQQRAQTHEKVRRLAAKVAGVFHEIQKCDEEFPVGMGGGVTEFLEGFLEEILVRVEAADEPEPSPPKKV</sequence>
<evidence type="ECO:0000256" key="15">
    <source>
        <dbReference type="ARBA" id="ARBA00048679"/>
    </source>
</evidence>
<evidence type="ECO:0000313" key="20">
    <source>
        <dbReference type="Proteomes" id="UP000053789"/>
    </source>
</evidence>
<dbReference type="Proteomes" id="UP000053789">
    <property type="component" value="Unassembled WGS sequence"/>
</dbReference>
<evidence type="ECO:0000256" key="6">
    <source>
        <dbReference type="ARBA" id="ARBA00022527"/>
    </source>
</evidence>
<dbReference type="PROSITE" id="PS00107">
    <property type="entry name" value="PROTEIN_KINASE_ATP"/>
    <property type="match status" value="1"/>
</dbReference>
<evidence type="ECO:0000256" key="10">
    <source>
        <dbReference type="ARBA" id="ARBA00022741"/>
    </source>
</evidence>
<comment type="cofactor">
    <cofactor evidence="1">
        <name>Mg(2+)</name>
        <dbReference type="ChEBI" id="CHEBI:18420"/>
    </cofactor>
</comment>
<keyword evidence="8" id="KW-0808">Transferase</keyword>
<evidence type="ECO:0000259" key="18">
    <source>
        <dbReference type="PROSITE" id="PS50011"/>
    </source>
</evidence>
<dbReference type="PANTHER" id="PTHR48012:SF10">
    <property type="entry name" value="FI20177P1"/>
    <property type="match status" value="1"/>
</dbReference>
<accession>A0A0D2GJI2</accession>
<dbReference type="PANTHER" id="PTHR48012">
    <property type="entry name" value="STERILE20-LIKE KINASE, ISOFORM B-RELATED"/>
    <property type="match status" value="1"/>
</dbReference>
<dbReference type="VEuPathDB" id="FungiDB:Z519_00203"/>
<dbReference type="EMBL" id="KN846980">
    <property type="protein sequence ID" value="KIW98542.1"/>
    <property type="molecule type" value="Genomic_DNA"/>
</dbReference>
<evidence type="ECO:0000256" key="12">
    <source>
        <dbReference type="ARBA" id="ARBA00022840"/>
    </source>
</evidence>
<feature type="compositionally biased region" description="Pro residues" evidence="17">
    <location>
        <begin position="543"/>
        <end position="557"/>
    </location>
</feature>
<evidence type="ECO:0000256" key="11">
    <source>
        <dbReference type="ARBA" id="ARBA00022777"/>
    </source>
</evidence>
<feature type="region of interest" description="Disordered" evidence="17">
    <location>
        <begin position="406"/>
        <end position="560"/>
    </location>
</feature>
<feature type="binding site" evidence="16">
    <location>
        <position position="36"/>
    </location>
    <ligand>
        <name>ATP</name>
        <dbReference type="ChEBI" id="CHEBI:30616"/>
    </ligand>
</feature>